<accession>A0AAD4MNV9</accession>
<gene>
    <name evidence="2" type="ORF">DdX_17101</name>
</gene>
<feature type="transmembrane region" description="Helical" evidence="1">
    <location>
        <begin position="27"/>
        <end position="47"/>
    </location>
</feature>
<keyword evidence="1" id="KW-0472">Membrane</keyword>
<name>A0AAD4MNV9_9BILA</name>
<keyword evidence="1" id="KW-0812">Transmembrane</keyword>
<evidence type="ECO:0000313" key="2">
    <source>
        <dbReference type="EMBL" id="KAI1699810.1"/>
    </source>
</evidence>
<dbReference type="Pfam" id="PF10326">
    <property type="entry name" value="7TM_GPCR_Str"/>
    <property type="match status" value="1"/>
</dbReference>
<dbReference type="InterPro" id="IPR019428">
    <property type="entry name" value="7TM_GPCR_serpentine_rcpt_Str"/>
</dbReference>
<protein>
    <submittedName>
        <fullName evidence="2">Serpentine type 7TM GPCR chemoreceptor str domain-containing protein</fullName>
    </submittedName>
</protein>
<dbReference type="Proteomes" id="UP001201812">
    <property type="component" value="Unassembled WGS sequence"/>
</dbReference>
<organism evidence="2 3">
    <name type="scientific">Ditylenchus destructor</name>
    <dbReference type="NCBI Taxonomy" id="166010"/>
    <lineage>
        <taxon>Eukaryota</taxon>
        <taxon>Metazoa</taxon>
        <taxon>Ecdysozoa</taxon>
        <taxon>Nematoda</taxon>
        <taxon>Chromadorea</taxon>
        <taxon>Rhabditida</taxon>
        <taxon>Tylenchina</taxon>
        <taxon>Tylenchomorpha</taxon>
        <taxon>Sphaerularioidea</taxon>
        <taxon>Anguinidae</taxon>
        <taxon>Anguininae</taxon>
        <taxon>Ditylenchus</taxon>
    </lineage>
</organism>
<sequence length="117" mass="13230">MIAKRFRELGTPTHVTIQKMHREFHRALLAMAICPLITSTGPIYYYSASFIFQLCPGKFSAIMSSAVSWITFFNPLTTILCFRCYRQTTLRFIACGSIKPTINPSSLPVNPTSNYVI</sequence>
<keyword evidence="1" id="KW-1133">Transmembrane helix</keyword>
<evidence type="ECO:0000256" key="1">
    <source>
        <dbReference type="SAM" id="Phobius"/>
    </source>
</evidence>
<evidence type="ECO:0000313" key="3">
    <source>
        <dbReference type="Proteomes" id="UP001201812"/>
    </source>
</evidence>
<dbReference type="AlphaFoldDB" id="A0AAD4MNV9"/>
<comment type="caution">
    <text evidence="2">The sequence shown here is derived from an EMBL/GenBank/DDBJ whole genome shotgun (WGS) entry which is preliminary data.</text>
</comment>
<reference evidence="2" key="1">
    <citation type="submission" date="2022-01" db="EMBL/GenBank/DDBJ databases">
        <title>Genome Sequence Resource for Two Populations of Ditylenchus destructor, the Migratory Endoparasitic Phytonematode.</title>
        <authorList>
            <person name="Zhang H."/>
            <person name="Lin R."/>
            <person name="Xie B."/>
        </authorList>
    </citation>
    <scope>NUCLEOTIDE SEQUENCE</scope>
    <source>
        <strain evidence="2">BazhouSP</strain>
    </source>
</reference>
<proteinExistence type="predicted"/>
<dbReference type="EMBL" id="JAKKPZ010000166">
    <property type="protein sequence ID" value="KAI1699810.1"/>
    <property type="molecule type" value="Genomic_DNA"/>
</dbReference>
<feature type="transmembrane region" description="Helical" evidence="1">
    <location>
        <begin position="59"/>
        <end position="82"/>
    </location>
</feature>
<keyword evidence="3" id="KW-1185">Reference proteome</keyword>